<sequence length="340" mass="37679">MTRYYSGWDIGGAHLKVSRCNAAGEIIHSREWVCPLWRGIQELDKLVNQVLSELNNENDFHFLTLTGESADCFRDRQHGVNEILSCIGKQIAAEKCRVFSASDRWLSLSAAQQNWHQVASMNWLATASWLGQHIESGLLVDIGSTTTDIIAIKHHRPALAGLTDQARLRSGELVYTGVIRTPLIALAQQVPFAGYQQHVANELFATTGDIWRICHALPATIQDISADGQSWQLAHCRQRLARMVGTDAGQFTAEQWLTLANWYAEQQLQQLIVSANQVVQQHSLGDEDPIIAVGIGHFLAKRLAKALHRPIQSLNKNLSQQAAIGAPASALALLGWRQFT</sequence>
<dbReference type="eggNOG" id="COG1548">
    <property type="taxonomic scope" value="Bacteria"/>
</dbReference>
<evidence type="ECO:0000313" key="2">
    <source>
        <dbReference type="EMBL" id="AFJ02919.1"/>
    </source>
</evidence>
<dbReference type="KEGG" id="mec:Q7C_1778"/>
<keyword evidence="3" id="KW-1185">Reference proteome</keyword>
<dbReference type="InterPro" id="IPR043129">
    <property type="entry name" value="ATPase_NBD"/>
</dbReference>
<dbReference type="InterPro" id="IPR002821">
    <property type="entry name" value="Hydantoinase_A"/>
</dbReference>
<dbReference type="Proteomes" id="UP000009145">
    <property type="component" value="Chromosome"/>
</dbReference>
<name>I1YJ26_METFJ</name>
<evidence type="ECO:0000259" key="1">
    <source>
        <dbReference type="Pfam" id="PF01968"/>
    </source>
</evidence>
<dbReference type="Gene3D" id="3.30.420.40">
    <property type="match status" value="1"/>
</dbReference>
<dbReference type="STRING" id="754477.Q7C_1778"/>
<dbReference type="NCBIfam" id="TIGR03123">
    <property type="entry name" value="one_C_unchar_1"/>
    <property type="match status" value="1"/>
</dbReference>
<dbReference type="SUPFAM" id="SSF53067">
    <property type="entry name" value="Actin-like ATPase domain"/>
    <property type="match status" value="1"/>
</dbReference>
<evidence type="ECO:0000313" key="3">
    <source>
        <dbReference type="Proteomes" id="UP000009145"/>
    </source>
</evidence>
<dbReference type="AlphaFoldDB" id="I1YJ26"/>
<gene>
    <name evidence="2" type="ordered locus">Q7C_1778</name>
</gene>
<dbReference type="EMBL" id="CP003380">
    <property type="protein sequence ID" value="AFJ02919.1"/>
    <property type="molecule type" value="Genomic_DNA"/>
</dbReference>
<dbReference type="GO" id="GO:0016787">
    <property type="term" value="F:hydrolase activity"/>
    <property type="evidence" value="ECO:0007669"/>
    <property type="project" value="InterPro"/>
</dbReference>
<dbReference type="Gene3D" id="3.30.420.190">
    <property type="entry name" value="conserved archaeal protein q6m145"/>
    <property type="match status" value="1"/>
</dbReference>
<dbReference type="PATRIC" id="fig|754477.3.peg.1749"/>
<dbReference type="InterPro" id="IPR002756">
    <property type="entry name" value="MfnF"/>
</dbReference>
<reference evidence="2 3" key="1">
    <citation type="journal article" date="2012" name="J. Bacteriol.">
        <title>Complete genome sequences of Methylophaga sp. strain JAM1 and Methylophaga sp. strain JAM7.</title>
        <authorList>
            <person name="Villeneuve C."/>
            <person name="Martineau C."/>
            <person name="Mauffrey F."/>
            <person name="Villemur R."/>
        </authorList>
    </citation>
    <scope>NUCLEOTIDE SEQUENCE [LARGE SCALE GENOMIC DNA]</scope>
    <source>
        <strain evidence="2 3">JAM7</strain>
    </source>
</reference>
<protein>
    <submittedName>
        <fullName evidence="2">S-layer protein, putative</fullName>
    </submittedName>
</protein>
<organism evidence="2 3">
    <name type="scientific">Methylophaga frappieri (strain ATCC BAA-2434 / DSM 25690 / JAM7)</name>
    <dbReference type="NCBI Taxonomy" id="754477"/>
    <lineage>
        <taxon>Bacteria</taxon>
        <taxon>Pseudomonadati</taxon>
        <taxon>Pseudomonadota</taxon>
        <taxon>Gammaproteobacteria</taxon>
        <taxon>Thiotrichales</taxon>
        <taxon>Piscirickettsiaceae</taxon>
        <taxon>Methylophaga</taxon>
    </lineage>
</organism>
<accession>I1YJ26</accession>
<dbReference type="HOGENOM" id="CLU_060932_0_0_6"/>
<dbReference type="Pfam" id="PF01968">
    <property type="entry name" value="Hydantoinase_A"/>
    <property type="match status" value="1"/>
</dbReference>
<dbReference type="RefSeq" id="WP_014704339.1">
    <property type="nucleotide sequence ID" value="NC_017856.1"/>
</dbReference>
<feature type="domain" description="Hydantoinase A/oxoprolinase" evidence="1">
    <location>
        <begin position="64"/>
        <end position="271"/>
    </location>
</feature>
<dbReference type="OrthoDB" id="1792672at2"/>
<proteinExistence type="predicted"/>